<dbReference type="RefSeq" id="WP_274270382.1">
    <property type="nucleotide sequence ID" value="NZ_JAOSLC020000003.1"/>
</dbReference>
<reference evidence="1" key="1">
    <citation type="submission" date="2023-02" db="EMBL/GenBank/DDBJ databases">
        <title>Polaribacter ponticola sp. nov., isolated from seawater.</title>
        <authorList>
            <person name="Baek J.H."/>
            <person name="Kim J.M."/>
            <person name="Choi D.G."/>
            <person name="Jeon C.O."/>
        </authorList>
    </citation>
    <scope>NUCLEOTIDE SEQUENCE</scope>
    <source>
        <strain evidence="1">MSW5</strain>
    </source>
</reference>
<keyword evidence="2" id="KW-1185">Reference proteome</keyword>
<protein>
    <recommendedName>
        <fullName evidence="3">Outer membrane protein beta-barrel domain-containing protein</fullName>
    </recommendedName>
</protein>
<evidence type="ECO:0008006" key="3">
    <source>
        <dbReference type="Google" id="ProtNLM"/>
    </source>
</evidence>
<gene>
    <name evidence="1" type="ORF">N5A56_010110</name>
</gene>
<dbReference type="EMBL" id="JAOSLC020000003">
    <property type="protein sequence ID" value="MDD7914745.1"/>
    <property type="molecule type" value="Genomic_DNA"/>
</dbReference>
<name>A0ABT5SAX0_9FLAO</name>
<evidence type="ECO:0000313" key="2">
    <source>
        <dbReference type="Proteomes" id="UP001151478"/>
    </source>
</evidence>
<sequence length="301" mass="35251">MFYQINNRLENKGKSFSKIKLKDTKIKSDTLFAKLEVLQSKKRIINKVKVKGYEKFPDKFLENYLKIDNNSIFNKTKLKTISSLIHKIRFVEQIKPPETLFTKDSTFLYLYLQKNTNNSFDGTISFASLENGNISLNGNLDLKLNNILNAGEKLELFWNSIINEKQELRITSELPYIFNSKFSPEITFSIFNQDSTFINTKLNTKIAYDLNSNTKIAFNYSSEESSKLSNINNISNFNNFFLGFELKYTKFKMDFFNNKKINIIINPTFGNRKTKEKKQINLKLKLRFHIYSQLIKGIISF</sequence>
<comment type="caution">
    <text evidence="1">The sequence shown here is derived from an EMBL/GenBank/DDBJ whole genome shotgun (WGS) entry which is preliminary data.</text>
</comment>
<organism evidence="1 2">
    <name type="scientific">Polaribacter ponticola</name>
    <dbReference type="NCBI Taxonomy" id="2978475"/>
    <lineage>
        <taxon>Bacteria</taxon>
        <taxon>Pseudomonadati</taxon>
        <taxon>Bacteroidota</taxon>
        <taxon>Flavobacteriia</taxon>
        <taxon>Flavobacteriales</taxon>
        <taxon>Flavobacteriaceae</taxon>
    </lineage>
</organism>
<dbReference type="Proteomes" id="UP001151478">
    <property type="component" value="Unassembled WGS sequence"/>
</dbReference>
<proteinExistence type="predicted"/>
<evidence type="ECO:0000313" key="1">
    <source>
        <dbReference type="EMBL" id="MDD7914745.1"/>
    </source>
</evidence>
<accession>A0ABT5SAX0</accession>
<dbReference type="Gene3D" id="2.40.160.50">
    <property type="entry name" value="membrane protein fhac: a member of the omp85/tpsb transporter family"/>
    <property type="match status" value="1"/>
</dbReference>